<name>A0A0N4TU59_BRUPA</name>
<proteinExistence type="predicted"/>
<dbReference type="WBParaSite" id="BPAG_0001231001-mRNA-1">
    <property type="protein sequence ID" value="BPAG_0001231001-mRNA-1"/>
    <property type="gene ID" value="BPAG_0001231001"/>
</dbReference>
<reference evidence="3" key="1">
    <citation type="submission" date="2017-02" db="UniProtKB">
        <authorList>
            <consortium name="WormBaseParasite"/>
        </authorList>
    </citation>
    <scope>IDENTIFICATION</scope>
</reference>
<organism evidence="3">
    <name type="scientific">Brugia pahangi</name>
    <name type="common">Filarial nematode worm</name>
    <dbReference type="NCBI Taxonomy" id="6280"/>
    <lineage>
        <taxon>Eukaryota</taxon>
        <taxon>Metazoa</taxon>
        <taxon>Ecdysozoa</taxon>
        <taxon>Nematoda</taxon>
        <taxon>Chromadorea</taxon>
        <taxon>Rhabditida</taxon>
        <taxon>Spirurina</taxon>
        <taxon>Spiruromorpha</taxon>
        <taxon>Filarioidea</taxon>
        <taxon>Onchocercidae</taxon>
        <taxon>Brugia</taxon>
    </lineage>
</organism>
<dbReference type="EMBL" id="UZAD01013279">
    <property type="protein sequence ID" value="VDN93458.1"/>
    <property type="molecule type" value="Genomic_DNA"/>
</dbReference>
<evidence type="ECO:0000313" key="1">
    <source>
        <dbReference type="EMBL" id="VDN93458.1"/>
    </source>
</evidence>
<protein>
    <submittedName>
        <fullName evidence="3">RES domain-containing protein</fullName>
    </submittedName>
</protein>
<reference evidence="1 2" key="2">
    <citation type="submission" date="2018-11" db="EMBL/GenBank/DDBJ databases">
        <authorList>
            <consortium name="Pathogen Informatics"/>
        </authorList>
    </citation>
    <scope>NUCLEOTIDE SEQUENCE [LARGE SCALE GENOMIC DNA]</scope>
</reference>
<sequence>MNGCYEIILLFQIITEQIVELSAKNIRIGTVNGIEVIKDDTELEHPAENKNIGLVSLAKSNRKHERPEEWTWKCSDDQSYYFEPLNECYLISLPQFLNIDPDRKIAYGGTRNEYMFNCWQQYQGKLLDIGLDHIAEKMNFVKEMIKNFNHRSFNRQAIQVGFMISREYELISQNGEHYDVLDKTDLKYPNPEEDTFCSGVCCVVFFADTRATSDVKMVYTSCDNRTRALSYICEAPALT</sequence>
<evidence type="ECO:0000313" key="2">
    <source>
        <dbReference type="Proteomes" id="UP000278627"/>
    </source>
</evidence>
<keyword evidence="2" id="KW-1185">Reference proteome</keyword>
<dbReference type="Proteomes" id="UP000278627">
    <property type="component" value="Unassembled WGS sequence"/>
</dbReference>
<dbReference type="AlphaFoldDB" id="A0A0N4TU59"/>
<evidence type="ECO:0000313" key="3">
    <source>
        <dbReference type="WBParaSite" id="BPAG_0001231001-mRNA-1"/>
    </source>
</evidence>
<accession>A0A0N4TU59</accession>
<gene>
    <name evidence="1" type="ORF">BPAG_LOCUS12272</name>
</gene>